<keyword evidence="7 9" id="KW-0368">Histidine biosynthesis</keyword>
<evidence type="ECO:0000256" key="5">
    <source>
        <dbReference type="ARBA" id="ARBA00022490"/>
    </source>
</evidence>
<dbReference type="CDD" id="cd00773">
    <property type="entry name" value="HisRS-like_core"/>
    <property type="match status" value="1"/>
</dbReference>
<dbReference type="EMBL" id="MCGI01000004">
    <property type="protein sequence ID" value="ODM09437.1"/>
    <property type="molecule type" value="Genomic_DNA"/>
</dbReference>
<evidence type="ECO:0000256" key="9">
    <source>
        <dbReference type="HAMAP-Rule" id="MF_00125"/>
    </source>
</evidence>
<comment type="function">
    <text evidence="8 9">Required for the first step of histidine biosynthesis. May allow the feedback regulation of ATP phosphoribosyltransferase activity by histidine.</text>
</comment>
<evidence type="ECO:0000256" key="8">
    <source>
        <dbReference type="ARBA" id="ARBA00025246"/>
    </source>
</evidence>
<dbReference type="PATRIC" id="fig|1432052.3.peg.4217"/>
<evidence type="ECO:0000313" key="16">
    <source>
        <dbReference type="Proteomes" id="UP000094067"/>
    </source>
</evidence>
<evidence type="ECO:0000313" key="14">
    <source>
        <dbReference type="EMBL" id="ODR44181.1"/>
    </source>
</evidence>
<keyword evidence="6 9" id="KW-0028">Amino-acid biosynthesis</keyword>
<dbReference type="Proteomes" id="UP000094067">
    <property type="component" value="Unassembled WGS sequence"/>
</dbReference>
<dbReference type="InterPro" id="IPR004516">
    <property type="entry name" value="HisRS/HisZ"/>
</dbReference>
<dbReference type="GO" id="GO:0005737">
    <property type="term" value="C:cytoplasm"/>
    <property type="evidence" value="ECO:0007669"/>
    <property type="project" value="UniProtKB-SubCell"/>
</dbReference>
<dbReference type="NCBIfam" id="TIGR00443">
    <property type="entry name" value="hisZ_biosyn_reg"/>
    <property type="match status" value="1"/>
</dbReference>
<dbReference type="Proteomes" id="UP000095003">
    <property type="component" value="Unassembled WGS sequence"/>
</dbReference>
<evidence type="ECO:0000313" key="19">
    <source>
        <dbReference type="Proteomes" id="UP000095003"/>
    </source>
</evidence>
<feature type="binding site" evidence="10">
    <location>
        <begin position="274"/>
        <end position="275"/>
    </location>
    <ligand>
        <name>L-histidine</name>
        <dbReference type="ChEBI" id="CHEBI:57595"/>
    </ligand>
</feature>
<dbReference type="InterPro" id="IPR041715">
    <property type="entry name" value="HisRS-like_core"/>
</dbReference>
<keyword evidence="12" id="KW-0808">Transferase</keyword>
<evidence type="ECO:0000256" key="1">
    <source>
        <dbReference type="ARBA" id="ARBA00004496"/>
    </source>
</evidence>
<dbReference type="GO" id="GO:0140096">
    <property type="term" value="F:catalytic activity, acting on a protein"/>
    <property type="evidence" value="ECO:0007669"/>
    <property type="project" value="UniProtKB-ARBA"/>
</dbReference>
<accession>A0A1E3ACU5</accession>
<feature type="binding site" evidence="10">
    <location>
        <begin position="81"/>
        <end position="83"/>
    </location>
    <ligand>
        <name>L-histidine</name>
        <dbReference type="ChEBI" id="CHEBI:57595"/>
    </ligand>
</feature>
<comment type="subcellular location">
    <subcellularLocation>
        <location evidence="1 9">Cytoplasm</location>
    </subcellularLocation>
</comment>
<evidence type="ECO:0000256" key="2">
    <source>
        <dbReference type="ARBA" id="ARBA00004667"/>
    </source>
</evidence>
<dbReference type="RefSeq" id="WP_044968279.1">
    <property type="nucleotide sequence ID" value="NZ_DBFYTC010000023.1"/>
</dbReference>
<dbReference type="AlphaFoldDB" id="A0A1E3ACU5"/>
<dbReference type="GO" id="GO:0004821">
    <property type="term" value="F:histidine-tRNA ligase activity"/>
    <property type="evidence" value="ECO:0007669"/>
    <property type="project" value="TreeGrafter"/>
</dbReference>
<dbReference type="HAMAP" id="MF_00125">
    <property type="entry name" value="HisZ"/>
    <property type="match status" value="1"/>
</dbReference>
<evidence type="ECO:0000256" key="7">
    <source>
        <dbReference type="ARBA" id="ARBA00023102"/>
    </source>
</evidence>
<proteinExistence type="inferred from homology"/>
<dbReference type="EMBL" id="MEHA01000001">
    <property type="protein sequence ID" value="ODR55897.1"/>
    <property type="molecule type" value="Genomic_DNA"/>
</dbReference>
<feature type="binding site" evidence="10">
    <location>
        <position position="129"/>
    </location>
    <ligand>
        <name>L-histidine</name>
        <dbReference type="ChEBI" id="CHEBI:57595"/>
    </ligand>
</feature>
<keyword evidence="18" id="KW-1185">Reference proteome</keyword>
<dbReference type="EMBL" id="MCGH01000002">
    <property type="protein sequence ID" value="ODM06570.1"/>
    <property type="molecule type" value="Genomic_DNA"/>
</dbReference>
<reference evidence="15 17" key="3">
    <citation type="submission" date="2016-08" db="EMBL/GenBank/DDBJ databases">
        <authorList>
            <person name="Seilhamer J.J."/>
        </authorList>
    </citation>
    <scope>NUCLEOTIDE SEQUENCE [LARGE SCALE GENOMIC DNA]</scope>
    <source>
        <strain evidence="15 17">NML150140-1</strain>
    </source>
</reference>
<keyword evidence="12" id="KW-0328">Glycosyltransferase</keyword>
<dbReference type="EMBL" id="MEHD01000056">
    <property type="protein sequence ID" value="ODR44181.1"/>
    <property type="molecule type" value="Genomic_DNA"/>
</dbReference>
<dbReference type="InterPro" id="IPR045864">
    <property type="entry name" value="aa-tRNA-synth_II/BPL/LPL"/>
</dbReference>
<evidence type="ECO:0000256" key="4">
    <source>
        <dbReference type="ARBA" id="ARBA00020397"/>
    </source>
</evidence>
<gene>
    <name evidence="9 12" type="primary">hisZ</name>
    <name evidence="13" type="ORF">BEH84_03804</name>
    <name evidence="15" type="ORF">BEI59_01720</name>
    <name evidence="12" type="ORF">BEI61_02460</name>
    <name evidence="14" type="ORF">BEI63_31705</name>
</gene>
<evidence type="ECO:0000256" key="3">
    <source>
        <dbReference type="ARBA" id="ARBA00005539"/>
    </source>
</evidence>
<dbReference type="UniPathway" id="UPA00031">
    <property type="reaction ID" value="UER00006"/>
</dbReference>
<dbReference type="Proteomes" id="UP000094271">
    <property type="component" value="Unassembled WGS sequence"/>
</dbReference>
<dbReference type="SUPFAM" id="SSF55681">
    <property type="entry name" value="Class II aaRS and biotin synthetases"/>
    <property type="match status" value="1"/>
</dbReference>
<evidence type="ECO:0000313" key="13">
    <source>
        <dbReference type="EMBL" id="ODM09437.1"/>
    </source>
</evidence>
<evidence type="ECO:0000313" key="17">
    <source>
        <dbReference type="Proteomes" id="UP000094271"/>
    </source>
</evidence>
<dbReference type="PANTHER" id="PTHR43707">
    <property type="entry name" value="HISTIDYL-TRNA SYNTHETASE"/>
    <property type="match status" value="1"/>
</dbReference>
<dbReference type="GO" id="GO:0006427">
    <property type="term" value="P:histidyl-tRNA aminoacylation"/>
    <property type="evidence" value="ECO:0007669"/>
    <property type="project" value="TreeGrafter"/>
</dbReference>
<dbReference type="GO" id="GO:0000105">
    <property type="term" value="P:L-histidine biosynthetic process"/>
    <property type="evidence" value="ECO:0007669"/>
    <property type="project" value="UniProtKB-UniRule"/>
</dbReference>
<comment type="subunit">
    <text evidence="9">Heteromultimer composed of HisG and HisZ subunits.</text>
</comment>
<dbReference type="PIRSF" id="PIRSF001549">
    <property type="entry name" value="His-tRNA_synth"/>
    <property type="match status" value="1"/>
</dbReference>
<protein>
    <recommendedName>
        <fullName evidence="4 9">ATP phosphoribosyltransferase regulatory subunit</fullName>
    </recommendedName>
</protein>
<dbReference type="Proteomes" id="UP000094869">
    <property type="component" value="Unassembled WGS sequence"/>
</dbReference>
<reference evidence="16 19" key="1">
    <citation type="submission" date="2016-07" db="EMBL/GenBank/DDBJ databases">
        <title>Characterization of isolates of Eisenbergiella tayi derived from blood cultures, using whole genome sequencing.</title>
        <authorList>
            <person name="Burdz T."/>
            <person name="Wiebe D."/>
            <person name="Huynh C."/>
            <person name="Bernard K."/>
        </authorList>
    </citation>
    <scope>NUCLEOTIDE SEQUENCE [LARGE SCALE GENOMIC DNA]</scope>
    <source>
        <strain evidence="12 16">NML 110608</strain>
        <strain evidence="13 19">NML 120489</strain>
    </source>
</reference>
<dbReference type="GeneID" id="93301774"/>
<dbReference type="OrthoDB" id="9800814at2"/>
<evidence type="ECO:0000313" key="12">
    <source>
        <dbReference type="EMBL" id="ODM06570.1"/>
    </source>
</evidence>
<keyword evidence="5 9" id="KW-0963">Cytoplasm</keyword>
<dbReference type="PANTHER" id="PTHR43707:SF6">
    <property type="entry name" value="ATP PHOSPHORIBOSYLTRANSFERASE REGULATORY SUBUNIT"/>
    <property type="match status" value="1"/>
</dbReference>
<comment type="caution">
    <text evidence="12">The sequence shown here is derived from an EMBL/GenBank/DDBJ whole genome shotgun (WGS) entry which is preliminary data.</text>
</comment>
<comment type="pathway">
    <text evidence="2 9">Amino-acid biosynthesis; L-histidine biosynthesis; L-histidine from 5-phospho-alpha-D-ribose 1-diphosphate: step 1/9.</text>
</comment>
<comment type="similarity">
    <text evidence="3 9">Belongs to the class-II aminoacyl-tRNA synthetase family. HisZ subfamily.</text>
</comment>
<feature type="domain" description="Aminoacyl-transfer RNA synthetases class-II family profile" evidence="11">
    <location>
        <begin position="18"/>
        <end position="363"/>
    </location>
</feature>
<dbReference type="Pfam" id="PF13393">
    <property type="entry name" value="tRNA-synt_His"/>
    <property type="match status" value="1"/>
</dbReference>
<organism evidence="12 16">
    <name type="scientific">Eisenbergiella tayi</name>
    <dbReference type="NCBI Taxonomy" id="1432052"/>
    <lineage>
        <taxon>Bacteria</taxon>
        <taxon>Bacillati</taxon>
        <taxon>Bacillota</taxon>
        <taxon>Clostridia</taxon>
        <taxon>Lachnospirales</taxon>
        <taxon>Lachnospiraceae</taxon>
        <taxon>Eisenbergiella</taxon>
    </lineage>
</organism>
<evidence type="ECO:0000256" key="6">
    <source>
        <dbReference type="ARBA" id="ARBA00022605"/>
    </source>
</evidence>
<evidence type="ECO:0000259" key="11">
    <source>
        <dbReference type="PROSITE" id="PS50862"/>
    </source>
</evidence>
<dbReference type="GO" id="GO:0016757">
    <property type="term" value="F:glycosyltransferase activity"/>
    <property type="evidence" value="ECO:0007669"/>
    <property type="project" value="UniProtKB-KW"/>
</dbReference>
<name>A0A1E3ACU5_9FIRM</name>
<dbReference type="InterPro" id="IPR004517">
    <property type="entry name" value="HisZ"/>
</dbReference>
<dbReference type="PROSITE" id="PS50862">
    <property type="entry name" value="AA_TRNA_LIGASE_II"/>
    <property type="match status" value="1"/>
</dbReference>
<dbReference type="InterPro" id="IPR006195">
    <property type="entry name" value="aa-tRNA-synth_II"/>
</dbReference>
<dbReference type="Gene3D" id="3.30.930.10">
    <property type="entry name" value="Bira Bifunctional Protein, Domain 2"/>
    <property type="match status" value="1"/>
</dbReference>
<evidence type="ECO:0000313" key="18">
    <source>
        <dbReference type="Proteomes" id="UP000094869"/>
    </source>
</evidence>
<comment type="miscellaneous">
    <text evidence="9">This function is generally fulfilled by the C-terminal part of HisG, which is missing in some bacteria such as this one.</text>
</comment>
<evidence type="ECO:0000256" key="10">
    <source>
        <dbReference type="PIRSR" id="PIRSR001549-1"/>
    </source>
</evidence>
<sequence length="417" mass="47554">MSKPLVHTPEGVRDIYGEEYLRKLMVEEKLHHSLRSYGYQDIQTPTFEFFDVFSREIGTTPSRELYKFFDKEGNTLVLRPDFTPSMARCAAKYFMDETLPIRFSYLGNTFTNTSNLQGKLKEVTQLGAELIQEPSVEADGEMIALMVEALKSSGLEDFQVSIGQVEYFKGICSQAGLDEETEDELRDYISSKNFFGAQELLERKAIRRDYCEILLKVNDLFGSAEALQRAKELVSNERSLQAVERLEELYRVLCEYGVERYVSFDLGLLSKYHYYTGVIFKAYTYGVGDAVAKGGRYDNLLKYFGKEAPAIGFVIVVDDLLEALARQKKVPRLRADGVLIIYEEGRFRDALKKAKELRAQQIPAELIPAIPGTGSSDTGSFEKNVKIYREKSKNHMQKAFYYMPAEGGCMEELLDRN</sequence>
<reference evidence="14 18" key="2">
    <citation type="submission" date="2016-08" db="EMBL/GenBank/DDBJ databases">
        <title>Characterization of Isolates of Eisenbergiella tayi Derived from Blood Cultures, Using Whole Genome Sequencing.</title>
        <authorList>
            <person name="Bernier A.-M."/>
            <person name="Burdz T."/>
            <person name="Wiebe D."/>
            <person name="Bernard K."/>
        </authorList>
    </citation>
    <scope>NUCLEOTIDE SEQUENCE [LARGE SCALE GENOMIC DNA]</scope>
    <source>
        <strain evidence="14 18">NML120146</strain>
    </source>
</reference>
<evidence type="ECO:0000313" key="15">
    <source>
        <dbReference type="EMBL" id="ODR55897.1"/>
    </source>
</evidence>
<feature type="binding site" evidence="10">
    <location>
        <position position="125"/>
    </location>
    <ligand>
        <name>L-histidine</name>
        <dbReference type="ChEBI" id="CHEBI:57595"/>
    </ligand>
</feature>